<feature type="compositionally biased region" description="Polar residues" evidence="1">
    <location>
        <begin position="57"/>
        <end position="69"/>
    </location>
</feature>
<dbReference type="AlphaFoldDB" id="A0A0C3B7C0"/>
<feature type="compositionally biased region" description="Polar residues" evidence="1">
    <location>
        <begin position="523"/>
        <end position="532"/>
    </location>
</feature>
<feature type="compositionally biased region" description="Low complexity" evidence="1">
    <location>
        <begin position="385"/>
        <end position="426"/>
    </location>
</feature>
<feature type="non-terminal residue" evidence="2">
    <location>
        <position position="658"/>
    </location>
</feature>
<feature type="compositionally biased region" description="Polar residues" evidence="1">
    <location>
        <begin position="539"/>
        <end position="560"/>
    </location>
</feature>
<evidence type="ECO:0000313" key="2">
    <source>
        <dbReference type="EMBL" id="KIM28044.1"/>
    </source>
</evidence>
<accession>A0A0C3B7C0</accession>
<name>A0A0C3B7C0_SERVB</name>
<dbReference type="EMBL" id="KN824295">
    <property type="protein sequence ID" value="KIM28044.1"/>
    <property type="molecule type" value="Genomic_DNA"/>
</dbReference>
<reference evidence="3" key="2">
    <citation type="submission" date="2015-01" db="EMBL/GenBank/DDBJ databases">
        <title>Evolutionary Origins and Diversification of the Mycorrhizal Mutualists.</title>
        <authorList>
            <consortium name="DOE Joint Genome Institute"/>
            <consortium name="Mycorrhizal Genomics Consortium"/>
            <person name="Kohler A."/>
            <person name="Kuo A."/>
            <person name="Nagy L.G."/>
            <person name="Floudas D."/>
            <person name="Copeland A."/>
            <person name="Barry K.W."/>
            <person name="Cichocki N."/>
            <person name="Veneault-Fourrey C."/>
            <person name="LaButti K."/>
            <person name="Lindquist E.A."/>
            <person name="Lipzen A."/>
            <person name="Lundell T."/>
            <person name="Morin E."/>
            <person name="Murat C."/>
            <person name="Riley R."/>
            <person name="Ohm R."/>
            <person name="Sun H."/>
            <person name="Tunlid A."/>
            <person name="Henrissat B."/>
            <person name="Grigoriev I.V."/>
            <person name="Hibbett D.S."/>
            <person name="Martin F."/>
        </authorList>
    </citation>
    <scope>NUCLEOTIDE SEQUENCE [LARGE SCALE GENOMIC DNA]</scope>
    <source>
        <strain evidence="3">MAFF 305830</strain>
    </source>
</reference>
<feature type="region of interest" description="Disordered" evidence="1">
    <location>
        <begin position="254"/>
        <end position="340"/>
    </location>
</feature>
<reference evidence="2 3" key="1">
    <citation type="submission" date="2014-04" db="EMBL/GenBank/DDBJ databases">
        <authorList>
            <consortium name="DOE Joint Genome Institute"/>
            <person name="Kuo A."/>
            <person name="Zuccaro A."/>
            <person name="Kohler A."/>
            <person name="Nagy L.G."/>
            <person name="Floudas D."/>
            <person name="Copeland A."/>
            <person name="Barry K.W."/>
            <person name="Cichocki N."/>
            <person name="Veneault-Fourrey C."/>
            <person name="LaButti K."/>
            <person name="Lindquist E.A."/>
            <person name="Lipzen A."/>
            <person name="Lundell T."/>
            <person name="Morin E."/>
            <person name="Murat C."/>
            <person name="Sun H."/>
            <person name="Tunlid A."/>
            <person name="Henrissat B."/>
            <person name="Grigoriev I.V."/>
            <person name="Hibbett D.S."/>
            <person name="Martin F."/>
            <person name="Nordberg H.P."/>
            <person name="Cantor M.N."/>
            <person name="Hua S.X."/>
        </authorList>
    </citation>
    <scope>NUCLEOTIDE SEQUENCE [LARGE SCALE GENOMIC DNA]</scope>
    <source>
        <strain evidence="2 3">MAFF 305830</strain>
    </source>
</reference>
<feature type="region of interest" description="Disordered" evidence="1">
    <location>
        <begin position="44"/>
        <end position="106"/>
    </location>
</feature>
<evidence type="ECO:0000313" key="3">
    <source>
        <dbReference type="Proteomes" id="UP000054097"/>
    </source>
</evidence>
<feature type="region of interest" description="Disordered" evidence="1">
    <location>
        <begin position="523"/>
        <end position="566"/>
    </location>
</feature>
<feature type="compositionally biased region" description="Low complexity" evidence="1">
    <location>
        <begin position="293"/>
        <end position="303"/>
    </location>
</feature>
<proteinExistence type="predicted"/>
<dbReference type="Proteomes" id="UP000054097">
    <property type="component" value="Unassembled WGS sequence"/>
</dbReference>
<feature type="region of interest" description="Disordered" evidence="1">
    <location>
        <begin position="382"/>
        <end position="429"/>
    </location>
</feature>
<protein>
    <submittedName>
        <fullName evidence="2">Uncharacterized protein</fullName>
    </submittedName>
</protein>
<feature type="compositionally biased region" description="Basic and acidic residues" evidence="1">
    <location>
        <begin position="272"/>
        <end position="292"/>
    </location>
</feature>
<gene>
    <name evidence="2" type="ORF">M408DRAFT_329697</name>
</gene>
<evidence type="ECO:0000256" key="1">
    <source>
        <dbReference type="SAM" id="MobiDB-lite"/>
    </source>
</evidence>
<dbReference type="HOGENOM" id="CLU_417154_0_0_1"/>
<keyword evidence="3" id="KW-1185">Reference proteome</keyword>
<sequence length="658" mass="69504">MSSSTPTTSSSSSPITVLIEQPDFVPYANNAAALRRASLTPSASHHYHSSAGFAHAASTSSNSPHNSIKSIPAGGGTPTDHRNPNRSSISSAGGNHHSAKEWNRRQRTSTTFHASIDAPDSLLAALSSIAIVSIQPSLLPLPPARPLVVLIQLNDYIPQELSTTPSSICFPPNATPTKQSIQRAIQPLKTAIAQLPRAETAFLLYSDNAHLPPEIPQAAFAEGAHGLLTPPFTPDSVQSSLHAALELFQTTRHAAQLSKGPGGMRPPPRLPEPVERPERRRGGQHEHHKWDSLDSFTLDSSSSHGESPPRPTARAGGPGVDDDNVDPLDTSRRRRSMVPAPLDADGDFIFAAAGAQGTRGTFPLPDYSAPRRASVDLGGLQLALPRSDGSPSSPISPPSGYGPSASSSKSGYSPSTSSPTTTRRSGWGWAGFDTSPAVVGLDLAGNGPGAGPWGRRGTVVPGRANADVRALKKKAASPAAKTGIFDDDEEDVDGLGVADLLLAMHLHGSAALENAAALSQGVQPPTTSSYFSSDAPIQRRQSSPGERSTNSPYGVTANNGTPPPPLPPLPFPSILTATPRTLSRLRALLSSWHFEPYLLSPPETLLCVQLIFEALLGALKLTPKTLKGTRGETIGMATHLVPFLTDLMRLYRRENRYH</sequence>
<dbReference type="OrthoDB" id="10654358at2759"/>
<organism evidence="2 3">
    <name type="scientific">Serendipita vermifera MAFF 305830</name>
    <dbReference type="NCBI Taxonomy" id="933852"/>
    <lineage>
        <taxon>Eukaryota</taxon>
        <taxon>Fungi</taxon>
        <taxon>Dikarya</taxon>
        <taxon>Basidiomycota</taxon>
        <taxon>Agaricomycotina</taxon>
        <taxon>Agaricomycetes</taxon>
        <taxon>Sebacinales</taxon>
        <taxon>Serendipitaceae</taxon>
        <taxon>Serendipita</taxon>
    </lineage>
</organism>